<dbReference type="OrthoDB" id="6156721at2759"/>
<dbReference type="PROSITE" id="PS51450">
    <property type="entry name" value="LRR"/>
    <property type="match status" value="1"/>
</dbReference>
<dbReference type="SUPFAM" id="SSF52058">
    <property type="entry name" value="L domain-like"/>
    <property type="match status" value="1"/>
</dbReference>
<dbReference type="Pfam" id="PF13855">
    <property type="entry name" value="LRR_8"/>
    <property type="match status" value="3"/>
</dbReference>
<dbReference type="SMART" id="SM00369">
    <property type="entry name" value="LRR_TYP"/>
    <property type="match status" value="8"/>
</dbReference>
<dbReference type="Proteomes" id="UP000030746">
    <property type="component" value="Unassembled WGS sequence"/>
</dbReference>
<keyword evidence="1" id="KW-0433">Leucine-rich repeat</keyword>
<dbReference type="InterPro" id="IPR050333">
    <property type="entry name" value="SLRP"/>
</dbReference>
<dbReference type="Pfam" id="PF00560">
    <property type="entry name" value="LRR_1"/>
    <property type="match status" value="1"/>
</dbReference>
<evidence type="ECO:0000256" key="3">
    <source>
        <dbReference type="ARBA" id="ARBA00022737"/>
    </source>
</evidence>
<dbReference type="STRING" id="225164.V4BAC6"/>
<proteinExistence type="predicted"/>
<evidence type="ECO:0000256" key="5">
    <source>
        <dbReference type="SAM" id="SignalP"/>
    </source>
</evidence>
<dbReference type="InterPro" id="IPR032675">
    <property type="entry name" value="LRR_dom_sf"/>
</dbReference>
<dbReference type="SMART" id="SM00013">
    <property type="entry name" value="LRRNT"/>
    <property type="match status" value="1"/>
</dbReference>
<feature type="non-terminal residue" evidence="7">
    <location>
        <position position="282"/>
    </location>
</feature>
<dbReference type="GO" id="GO:0005615">
    <property type="term" value="C:extracellular space"/>
    <property type="evidence" value="ECO:0007669"/>
    <property type="project" value="TreeGrafter"/>
</dbReference>
<reference evidence="7 8" key="1">
    <citation type="journal article" date="2013" name="Nature">
        <title>Insights into bilaterian evolution from three spiralian genomes.</title>
        <authorList>
            <person name="Simakov O."/>
            <person name="Marletaz F."/>
            <person name="Cho S.J."/>
            <person name="Edsinger-Gonzales E."/>
            <person name="Havlak P."/>
            <person name="Hellsten U."/>
            <person name="Kuo D.H."/>
            <person name="Larsson T."/>
            <person name="Lv J."/>
            <person name="Arendt D."/>
            <person name="Savage R."/>
            <person name="Osoegawa K."/>
            <person name="de Jong P."/>
            <person name="Grimwood J."/>
            <person name="Chapman J.A."/>
            <person name="Shapiro H."/>
            <person name="Aerts A."/>
            <person name="Otillar R.P."/>
            <person name="Terry A.Y."/>
            <person name="Boore J.L."/>
            <person name="Grigoriev I.V."/>
            <person name="Lindberg D.R."/>
            <person name="Seaver E.C."/>
            <person name="Weisblat D.A."/>
            <person name="Putnam N.H."/>
            <person name="Rokhsar D.S."/>
        </authorList>
    </citation>
    <scope>NUCLEOTIDE SEQUENCE [LARGE SCALE GENOMIC DNA]</scope>
</reference>
<evidence type="ECO:0000256" key="1">
    <source>
        <dbReference type="ARBA" id="ARBA00022614"/>
    </source>
</evidence>
<dbReference type="GeneID" id="20230612"/>
<keyword evidence="2 5" id="KW-0732">Signal</keyword>
<dbReference type="InterPro" id="IPR003591">
    <property type="entry name" value="Leu-rich_rpt_typical-subtyp"/>
</dbReference>
<feature type="chain" id="PRO_5004717916" description="LRRNT domain-containing protein" evidence="5">
    <location>
        <begin position="17"/>
        <end position="282"/>
    </location>
</feature>
<evidence type="ECO:0000313" key="7">
    <source>
        <dbReference type="EMBL" id="ESP02892.1"/>
    </source>
</evidence>
<dbReference type="CTD" id="20230612"/>
<keyword evidence="3" id="KW-0677">Repeat</keyword>
<evidence type="ECO:0000256" key="4">
    <source>
        <dbReference type="ARBA" id="ARBA00023180"/>
    </source>
</evidence>
<evidence type="ECO:0000256" key="2">
    <source>
        <dbReference type="ARBA" id="ARBA00022729"/>
    </source>
</evidence>
<accession>V4BAC6</accession>
<feature type="signal peptide" evidence="5">
    <location>
        <begin position="1"/>
        <end position="16"/>
    </location>
</feature>
<evidence type="ECO:0000259" key="6">
    <source>
        <dbReference type="SMART" id="SM00013"/>
    </source>
</evidence>
<dbReference type="KEGG" id="lgi:LOTGIDRAFT_110650"/>
<dbReference type="RefSeq" id="XP_009046362.1">
    <property type="nucleotide sequence ID" value="XM_009048114.1"/>
</dbReference>
<dbReference type="PANTHER" id="PTHR45712:SF26">
    <property type="entry name" value="LRRNT DOMAIN-CONTAINING PROTEIN"/>
    <property type="match status" value="1"/>
</dbReference>
<dbReference type="AlphaFoldDB" id="V4BAC6"/>
<feature type="domain" description="LRRNT" evidence="6">
    <location>
        <begin position="19"/>
        <end position="53"/>
    </location>
</feature>
<dbReference type="EMBL" id="KB200129">
    <property type="protein sequence ID" value="ESP02892.1"/>
    <property type="molecule type" value="Genomic_DNA"/>
</dbReference>
<dbReference type="OMA" id="CRNICHH"/>
<dbReference type="HOGENOM" id="CLU_000288_18_23_1"/>
<organism evidence="7 8">
    <name type="scientific">Lottia gigantea</name>
    <name type="common">Giant owl limpet</name>
    <dbReference type="NCBI Taxonomy" id="225164"/>
    <lineage>
        <taxon>Eukaryota</taxon>
        <taxon>Metazoa</taxon>
        <taxon>Spiralia</taxon>
        <taxon>Lophotrochozoa</taxon>
        <taxon>Mollusca</taxon>
        <taxon>Gastropoda</taxon>
        <taxon>Patellogastropoda</taxon>
        <taxon>Lottioidea</taxon>
        <taxon>Lottiidae</taxon>
        <taxon>Lottia</taxon>
    </lineage>
</organism>
<keyword evidence="8" id="KW-1185">Reference proteome</keyword>
<dbReference type="Pfam" id="PF01462">
    <property type="entry name" value="LRRNT"/>
    <property type="match status" value="1"/>
</dbReference>
<dbReference type="InterPro" id="IPR000372">
    <property type="entry name" value="LRRNT"/>
</dbReference>
<sequence length="282" mass="32296">MKIILVLLCFCHLIYSAKTCPSNCQCHLTDKAVNCYKRELQFVPANIPLDTEILDLSSNDIANIDPTMFHNLTKLTDLVLNDNKISKLDPRTFQNLHKLEVIKLSQNFLSTIPEGLFDNLPIMVPKLMELNLSQNKIVKIENYVFRPLSMLSTVSLNDNPLKNADRLLSKNRRLSYIDMSECQLTTVPRGLPDSIEHLKLIKNNITKIKPKDFRNKNYLKILALDENEIEFIAPNSFKSLQKLIQLWLNGNRLRKFPSPISPSVTNVYLAKNNITKLSAADF</sequence>
<dbReference type="Gene3D" id="3.80.10.10">
    <property type="entry name" value="Ribonuclease Inhibitor"/>
    <property type="match status" value="3"/>
</dbReference>
<gene>
    <name evidence="7" type="ORF">LOTGIDRAFT_110650</name>
</gene>
<dbReference type="InterPro" id="IPR001611">
    <property type="entry name" value="Leu-rich_rpt"/>
</dbReference>
<name>V4BAC6_LOTGI</name>
<protein>
    <recommendedName>
        <fullName evidence="6">LRRNT domain-containing protein</fullName>
    </recommendedName>
</protein>
<dbReference type="PANTHER" id="PTHR45712">
    <property type="entry name" value="AGAP008170-PA"/>
    <property type="match status" value="1"/>
</dbReference>
<dbReference type="SMART" id="SM00365">
    <property type="entry name" value="LRR_SD22"/>
    <property type="match status" value="4"/>
</dbReference>
<evidence type="ECO:0000313" key="8">
    <source>
        <dbReference type="Proteomes" id="UP000030746"/>
    </source>
</evidence>
<keyword evidence="4" id="KW-0325">Glycoprotein</keyword>